<gene>
    <name evidence="4" type="primary">LOC115474418</name>
</gene>
<reference evidence="4" key="1">
    <citation type="submission" date="2025-08" db="UniProtKB">
        <authorList>
            <consortium name="RefSeq"/>
        </authorList>
    </citation>
    <scope>IDENTIFICATION</scope>
</reference>
<dbReference type="KEGG" id="muo:115474418"/>
<evidence type="ECO:0000256" key="2">
    <source>
        <dbReference type="SAM" id="SignalP"/>
    </source>
</evidence>
<feature type="chain" id="PRO_5028430385" evidence="2">
    <location>
        <begin position="21"/>
        <end position="244"/>
    </location>
</feature>
<feature type="signal peptide" evidence="2">
    <location>
        <begin position="1"/>
        <end position="20"/>
    </location>
</feature>
<evidence type="ECO:0000313" key="3">
    <source>
        <dbReference type="Proteomes" id="UP000515156"/>
    </source>
</evidence>
<organism evidence="3 4">
    <name type="scientific">Microcaecilia unicolor</name>
    <dbReference type="NCBI Taxonomy" id="1415580"/>
    <lineage>
        <taxon>Eukaryota</taxon>
        <taxon>Metazoa</taxon>
        <taxon>Chordata</taxon>
        <taxon>Craniata</taxon>
        <taxon>Vertebrata</taxon>
        <taxon>Euteleostomi</taxon>
        <taxon>Amphibia</taxon>
        <taxon>Gymnophiona</taxon>
        <taxon>Siphonopidae</taxon>
        <taxon>Microcaecilia</taxon>
    </lineage>
</organism>
<dbReference type="Proteomes" id="UP000515156">
    <property type="component" value="Chromosome 1"/>
</dbReference>
<dbReference type="GeneID" id="115474418"/>
<evidence type="ECO:0000313" key="4">
    <source>
        <dbReference type="RefSeq" id="XP_030065734.1"/>
    </source>
</evidence>
<sequence>MARFLFSVVCVLLYPSLITGTIVRICTIGWANSTDGVCRYQEIPPPFPEGKDLVILSFCSAQDRLAYYSLNITHAEWAPPISTSIERTQELIAPPEKYFLGPPALIVYNISCQDKDFIPYAVHPLPLGMGEETLHKLLNFTEFHAYMDHLKTTSREVNHTITYENGPIRQTVQNLLQDSHVSVWEIFFGYSPTADHVFNVLIHPIIILTFVQVLLCIVMIFMCCKLRHVYNSLQSLTYKMPSPL</sequence>
<dbReference type="RefSeq" id="XP_030065734.1">
    <property type="nucleotide sequence ID" value="XM_030209874.1"/>
</dbReference>
<dbReference type="OrthoDB" id="9013276at2759"/>
<proteinExistence type="predicted"/>
<evidence type="ECO:0000256" key="1">
    <source>
        <dbReference type="SAM" id="Phobius"/>
    </source>
</evidence>
<keyword evidence="2" id="KW-0732">Signal</keyword>
<name>A0A6P7YRE2_9AMPH</name>
<feature type="transmembrane region" description="Helical" evidence="1">
    <location>
        <begin position="201"/>
        <end position="224"/>
    </location>
</feature>
<dbReference type="InParanoid" id="A0A6P7YRE2"/>
<accession>A0A6P7YRE2</accession>
<keyword evidence="1" id="KW-0472">Membrane</keyword>
<keyword evidence="1" id="KW-1133">Transmembrane helix</keyword>
<dbReference type="AlphaFoldDB" id="A0A6P7YRE2"/>
<keyword evidence="3" id="KW-1185">Reference proteome</keyword>
<keyword evidence="1" id="KW-0812">Transmembrane</keyword>
<protein>
    <submittedName>
        <fullName evidence="4">Uncharacterized protein LOC115474418</fullName>
    </submittedName>
</protein>